<accession>A0A7S0YRY3</accession>
<protein>
    <recommendedName>
        <fullName evidence="3">SET domain-containing protein</fullName>
    </recommendedName>
</protein>
<feature type="region of interest" description="Disordered" evidence="1">
    <location>
        <begin position="184"/>
        <end position="224"/>
    </location>
</feature>
<dbReference type="PANTHER" id="PTHR33524:SF1">
    <property type="entry name" value="SET DOMAIN-CONTAINING PROTEIN"/>
    <property type="match status" value="1"/>
</dbReference>
<dbReference type="EMBL" id="HBFM01031421">
    <property type="protein sequence ID" value="CAD8790095.1"/>
    <property type="molecule type" value="Transcribed_RNA"/>
</dbReference>
<feature type="compositionally biased region" description="Basic and acidic residues" evidence="1">
    <location>
        <begin position="526"/>
        <end position="543"/>
    </location>
</feature>
<reference evidence="2" key="1">
    <citation type="submission" date="2021-01" db="EMBL/GenBank/DDBJ databases">
        <authorList>
            <person name="Corre E."/>
            <person name="Pelletier E."/>
            <person name="Niang G."/>
            <person name="Scheremetjew M."/>
            <person name="Finn R."/>
            <person name="Kale V."/>
            <person name="Holt S."/>
            <person name="Cochrane G."/>
            <person name="Meng A."/>
            <person name="Brown T."/>
            <person name="Cohen L."/>
        </authorList>
    </citation>
    <scope>NUCLEOTIDE SEQUENCE</scope>
    <source>
        <strain evidence="2">SAG 63-3</strain>
    </source>
</reference>
<name>A0A7S0YRY3_9CHLO</name>
<dbReference type="PANTHER" id="PTHR33524">
    <property type="entry name" value="C5ORF35"/>
    <property type="match status" value="1"/>
</dbReference>
<dbReference type="AlphaFoldDB" id="A0A7S0YRY3"/>
<dbReference type="InterPro" id="IPR040415">
    <property type="entry name" value="SETD9"/>
</dbReference>
<organism evidence="2">
    <name type="scientific">Polytomella parva</name>
    <dbReference type="NCBI Taxonomy" id="51329"/>
    <lineage>
        <taxon>Eukaryota</taxon>
        <taxon>Viridiplantae</taxon>
        <taxon>Chlorophyta</taxon>
        <taxon>core chlorophytes</taxon>
        <taxon>Chlorophyceae</taxon>
        <taxon>CS clade</taxon>
        <taxon>Chlamydomonadales</taxon>
        <taxon>Chlamydomonadaceae</taxon>
        <taxon>Polytomella</taxon>
    </lineage>
</organism>
<feature type="compositionally biased region" description="Polar residues" evidence="1">
    <location>
        <begin position="184"/>
        <end position="199"/>
    </location>
</feature>
<feature type="compositionally biased region" description="Basic and acidic residues" evidence="1">
    <location>
        <begin position="485"/>
        <end position="502"/>
    </location>
</feature>
<evidence type="ECO:0008006" key="3">
    <source>
        <dbReference type="Google" id="ProtNLM"/>
    </source>
</evidence>
<evidence type="ECO:0000256" key="1">
    <source>
        <dbReference type="SAM" id="MobiDB-lite"/>
    </source>
</evidence>
<feature type="region of interest" description="Disordered" evidence="1">
    <location>
        <begin position="477"/>
        <end position="555"/>
    </location>
</feature>
<feature type="compositionally biased region" description="Polar residues" evidence="1">
    <location>
        <begin position="209"/>
        <end position="224"/>
    </location>
</feature>
<sequence length="640" mass="70123">MGKFDVLMEGRHMLKLVNYLTSSSGRTELLNLDNKKVYGSMLSKKLLNSLRKKQNEAGVPASELCTSLTAMQMKTIKNSLEQVSVTKLNELVKIELSDHLLNQASFLHDTLVQRGDSMDASSRLSLALEGQKQYEQRRGISKLYEGAAKYVKLLVNPEANFSGPSVRFDEFTLESRHVFPQHSLISQAATNTKDANNGGDTDLAKETNDNNSSPNGNIASCSVDNANDVVNTNGKDSASRASSIFHSSTSSRKDIGSARTRVTKEELSAAFRKKYGYSVRVGPSTAPHPTAGQGLFLQGEALVGSIVALGGGAWYSRSQLKFLPNYPRIVQDNDYLSCFSFDMSVLNAKVWGVGDSGEEPIVEAAAAAADSGKSSFDSGMSNFDSGKNNIDSGSTMTNGTNSWSWATWCGPVTHAVSLFLDGRHPLAAAHKVNHPPRGSSPNVMEMWVDIPGDHPLLKDHPSLRSFLPVTHFSHVLSPPMGEEPEGFKSKREELEAAAREAAEEVASDGLLRKMNSGSIASEEEGEARGREGKEEKKRNKESGNDLGLNNRHEISDNLQDSNVSRDQLKQYVVEMLNPPLGFIRIQALVAIRTITEGEEIFQDYRLNPSATRPRWYVSHNPDDEDLRWNRSTLSNAVKNG</sequence>
<evidence type="ECO:0000313" key="2">
    <source>
        <dbReference type="EMBL" id="CAD8790095.1"/>
    </source>
</evidence>
<proteinExistence type="predicted"/>
<gene>
    <name evidence="2" type="ORF">PPAR00522_LOCUS20525</name>
</gene>